<keyword evidence="1" id="KW-1133">Transmembrane helix</keyword>
<feature type="transmembrane region" description="Helical" evidence="1">
    <location>
        <begin position="208"/>
        <end position="229"/>
    </location>
</feature>
<proteinExistence type="predicted"/>
<feature type="domain" description="Acyltransferase 3" evidence="2">
    <location>
        <begin position="10"/>
        <end position="311"/>
    </location>
</feature>
<dbReference type="GO" id="GO:0016746">
    <property type="term" value="F:acyltransferase activity"/>
    <property type="evidence" value="ECO:0007669"/>
    <property type="project" value="UniProtKB-KW"/>
</dbReference>
<accession>A0ABV1FPB7</accession>
<reference evidence="3 4" key="1">
    <citation type="submission" date="2024-04" db="EMBL/GenBank/DDBJ databases">
        <title>Human intestinal bacterial collection.</title>
        <authorList>
            <person name="Pauvert C."/>
            <person name="Hitch T.C.A."/>
            <person name="Clavel T."/>
        </authorList>
    </citation>
    <scope>NUCLEOTIDE SEQUENCE [LARGE SCALE GENOMIC DNA]</scope>
    <source>
        <strain evidence="3 4">CLA-AA-H145</strain>
    </source>
</reference>
<evidence type="ECO:0000259" key="2">
    <source>
        <dbReference type="Pfam" id="PF01757"/>
    </source>
</evidence>
<keyword evidence="3" id="KW-0012">Acyltransferase</keyword>
<keyword evidence="3" id="KW-0808">Transferase</keyword>
<name>A0ABV1FPB7_9BACT</name>
<dbReference type="EMBL" id="JBBNFP010000009">
    <property type="protein sequence ID" value="MEQ2486247.1"/>
    <property type="molecule type" value="Genomic_DNA"/>
</dbReference>
<keyword evidence="1" id="KW-0812">Transmembrane</keyword>
<dbReference type="RefSeq" id="WP_215759320.1">
    <property type="nucleotide sequence ID" value="NZ_JAHKBE010000009.1"/>
</dbReference>
<dbReference type="Pfam" id="PF01757">
    <property type="entry name" value="Acyl_transf_3"/>
    <property type="match status" value="1"/>
</dbReference>
<sequence>MKQLRDILFLQTFGIILVVLGHSFYQFPSDTPFIRWIYGFHMPLFFFISGYLLKYVHGDLAHLQLSGRTGYMARKARRLLVPYVVISSLFFVPKALMSRYSVRPIQLNLHDYLDQLLIPYHNVFGAYWFMPTLFLVFIVFILARKTLGRHATTTGGMVALGALGVVDCLMPFAKDSLLNIVGVVFYLFYFALGYQYQASRVETAIKKANAAMVFITTLALSVLLMYVPQGSLTDLLMALNGILMSIGLALLYERRGTHALDHLFGYTYTIYLYSGFFQIAALQVLLHFVSLPPVVYVPLAFLMGLYGPWAMKKAWQKLRH</sequence>
<dbReference type="InterPro" id="IPR002656">
    <property type="entry name" value="Acyl_transf_3_dom"/>
</dbReference>
<keyword evidence="4" id="KW-1185">Reference proteome</keyword>
<dbReference type="Proteomes" id="UP001487296">
    <property type="component" value="Unassembled WGS sequence"/>
</dbReference>
<comment type="caution">
    <text evidence="3">The sequence shown here is derived from an EMBL/GenBank/DDBJ whole genome shotgun (WGS) entry which is preliminary data.</text>
</comment>
<feature type="transmembrane region" description="Helical" evidence="1">
    <location>
        <begin position="33"/>
        <end position="53"/>
    </location>
</feature>
<feature type="transmembrane region" description="Helical" evidence="1">
    <location>
        <begin position="178"/>
        <end position="196"/>
    </location>
</feature>
<gene>
    <name evidence="3" type="ORF">AAAT34_04150</name>
</gene>
<evidence type="ECO:0000313" key="3">
    <source>
        <dbReference type="EMBL" id="MEQ2486247.1"/>
    </source>
</evidence>
<keyword evidence="1" id="KW-0472">Membrane</keyword>
<dbReference type="InterPro" id="IPR052734">
    <property type="entry name" value="Nod_factor_acetyltransferase"/>
</dbReference>
<feature type="transmembrane region" description="Helical" evidence="1">
    <location>
        <begin position="155"/>
        <end position="172"/>
    </location>
</feature>
<dbReference type="PANTHER" id="PTHR37312">
    <property type="entry name" value="MEMBRANE-BOUND ACYLTRANSFERASE YKRP-RELATED"/>
    <property type="match status" value="1"/>
</dbReference>
<evidence type="ECO:0000313" key="4">
    <source>
        <dbReference type="Proteomes" id="UP001487296"/>
    </source>
</evidence>
<dbReference type="PANTHER" id="PTHR37312:SF1">
    <property type="entry name" value="MEMBRANE-BOUND ACYLTRANSFERASE YKRP-RELATED"/>
    <property type="match status" value="1"/>
</dbReference>
<evidence type="ECO:0000256" key="1">
    <source>
        <dbReference type="SAM" id="Phobius"/>
    </source>
</evidence>
<feature type="transmembrane region" description="Helical" evidence="1">
    <location>
        <begin position="7"/>
        <end position="27"/>
    </location>
</feature>
<feature type="transmembrane region" description="Helical" evidence="1">
    <location>
        <begin position="264"/>
        <end position="288"/>
    </location>
</feature>
<feature type="transmembrane region" description="Helical" evidence="1">
    <location>
        <begin position="235"/>
        <end position="252"/>
    </location>
</feature>
<feature type="transmembrane region" description="Helical" evidence="1">
    <location>
        <begin position="120"/>
        <end position="143"/>
    </location>
</feature>
<feature type="transmembrane region" description="Helical" evidence="1">
    <location>
        <begin position="294"/>
        <end position="311"/>
    </location>
</feature>
<feature type="transmembrane region" description="Helical" evidence="1">
    <location>
        <begin position="80"/>
        <end position="100"/>
    </location>
</feature>
<organism evidence="3 4">
    <name type="scientific">Hallella faecis</name>
    <dbReference type="NCBI Taxonomy" id="2841596"/>
    <lineage>
        <taxon>Bacteria</taxon>
        <taxon>Pseudomonadati</taxon>
        <taxon>Bacteroidota</taxon>
        <taxon>Bacteroidia</taxon>
        <taxon>Bacteroidales</taxon>
        <taxon>Prevotellaceae</taxon>
        <taxon>Hallella</taxon>
    </lineage>
</organism>
<protein>
    <submittedName>
        <fullName evidence="3">Acyltransferase family protein</fullName>
    </submittedName>
</protein>